<dbReference type="PANTHER" id="PTHR24410:SF23">
    <property type="entry name" value="BTB DOMAIN-CONTAINING PROTEIN-RELATED"/>
    <property type="match status" value="1"/>
</dbReference>
<evidence type="ECO:0000259" key="2">
    <source>
        <dbReference type="PROSITE" id="PS51886"/>
    </source>
</evidence>
<dbReference type="CDD" id="cd18186">
    <property type="entry name" value="BTB_POZ_ZBTB_KLHL-like"/>
    <property type="match status" value="1"/>
</dbReference>
<dbReference type="Gene3D" id="1.25.40.420">
    <property type="match status" value="1"/>
</dbReference>
<proteinExistence type="predicted"/>
<dbReference type="SUPFAM" id="SSF54695">
    <property type="entry name" value="POZ domain"/>
    <property type="match status" value="1"/>
</dbReference>
<dbReference type="InterPro" id="IPR000210">
    <property type="entry name" value="BTB/POZ_dom"/>
</dbReference>
<dbReference type="PROSITE" id="PS51886">
    <property type="entry name" value="TLDC"/>
    <property type="match status" value="1"/>
</dbReference>
<dbReference type="PANTHER" id="PTHR24410">
    <property type="entry name" value="HL07962P-RELATED"/>
    <property type="match status" value="1"/>
</dbReference>
<dbReference type="Pfam" id="PF07707">
    <property type="entry name" value="BACK"/>
    <property type="match status" value="1"/>
</dbReference>
<organism evidence="3 4">
    <name type="scientific">Rhizophagus clarus</name>
    <dbReference type="NCBI Taxonomy" id="94130"/>
    <lineage>
        <taxon>Eukaryota</taxon>
        <taxon>Fungi</taxon>
        <taxon>Fungi incertae sedis</taxon>
        <taxon>Mucoromycota</taxon>
        <taxon>Glomeromycotina</taxon>
        <taxon>Glomeromycetes</taxon>
        <taxon>Glomerales</taxon>
        <taxon>Glomeraceae</taxon>
        <taxon>Rhizophagus</taxon>
    </lineage>
</organism>
<feature type="domain" description="TLDc" evidence="2">
    <location>
        <begin position="297"/>
        <end position="491"/>
    </location>
</feature>
<reference evidence="3" key="1">
    <citation type="submission" date="2019-10" db="EMBL/GenBank/DDBJ databases">
        <title>Conservation and host-specific expression of non-tandemly repeated heterogenous ribosome RNA gene in arbuscular mycorrhizal fungi.</title>
        <authorList>
            <person name="Maeda T."/>
            <person name="Kobayashi Y."/>
            <person name="Nakagawa T."/>
            <person name="Ezawa T."/>
            <person name="Yamaguchi K."/>
            <person name="Bino T."/>
            <person name="Nishimoto Y."/>
            <person name="Shigenobu S."/>
            <person name="Kawaguchi M."/>
        </authorList>
    </citation>
    <scope>NUCLEOTIDE SEQUENCE</scope>
    <source>
        <strain evidence="3">HR1</strain>
    </source>
</reference>
<evidence type="ECO:0000259" key="1">
    <source>
        <dbReference type="PROSITE" id="PS50097"/>
    </source>
</evidence>
<sequence length="498" mass="57432">MCMTDFLLSLSRDFANIMEDSDEYNVIFKVGADENDEKSFHAHSLVLRARSPYFKTALSNNWAKKENDMTVFYKPNISPHIFELILKFMYTGNIAMEQQRGKDLLKLLVASDELLLNELHNAIQDYLLLKKSDWIQKNFALVHKTVFQLELSKELQEFCLETICEDPQTIFKSKDFTNLEEEILINLLARNDLDMEESVIWDHLLEWGIAQNPELTIDVSKWKNDDFVLLKETLDNLIPLVRFFVMTSAEFYNKVRPFKKILSKELYDDLKRYHLKTGLQLKSDYLQTQRYIGVKSSIIDKNHAAILCSWIDGVDSTSIPTLTTYNGDLPYEFRLLCRGSRDGFSASTFHDLCDNQGPTITCLKVNDSKHVIGGYNPLSWGSTNSWRSTRDAFIFQFNIYYKKNLSAKIGRVLTNSSAYAINDSQSSGPCFGDGDLWVKDQFNQPGNCSCNKESYDQSVGDMFHRDSWESWTGGGKNGTFTVEDYEVFQVIRKRINCV</sequence>
<dbReference type="InterPro" id="IPR011333">
    <property type="entry name" value="SKP1/BTB/POZ_sf"/>
</dbReference>
<dbReference type="PROSITE" id="PS50097">
    <property type="entry name" value="BTB"/>
    <property type="match status" value="1"/>
</dbReference>
<dbReference type="OrthoDB" id="6359816at2759"/>
<dbReference type="SMART" id="SM00584">
    <property type="entry name" value="TLDc"/>
    <property type="match status" value="1"/>
</dbReference>
<name>A0A8H3M3P3_9GLOM</name>
<dbReference type="InterPro" id="IPR006571">
    <property type="entry name" value="TLDc_dom"/>
</dbReference>
<dbReference type="SMART" id="SM00225">
    <property type="entry name" value="BTB"/>
    <property type="match status" value="1"/>
</dbReference>
<dbReference type="EMBL" id="BLAL01000246">
    <property type="protein sequence ID" value="GES96074.1"/>
    <property type="molecule type" value="Genomic_DNA"/>
</dbReference>
<comment type="caution">
    <text evidence="3">The sequence shown here is derived from an EMBL/GenBank/DDBJ whole genome shotgun (WGS) entry which is preliminary data.</text>
</comment>
<dbReference type="Gene3D" id="3.30.710.10">
    <property type="entry name" value="Potassium Channel Kv1.1, Chain A"/>
    <property type="match status" value="1"/>
</dbReference>
<dbReference type="InterPro" id="IPR011705">
    <property type="entry name" value="BACK"/>
</dbReference>
<dbReference type="AlphaFoldDB" id="A0A8H3M3P3"/>
<gene>
    <name evidence="3" type="ORF">RCL2_002271500</name>
</gene>
<evidence type="ECO:0000313" key="3">
    <source>
        <dbReference type="EMBL" id="GES96074.1"/>
    </source>
</evidence>
<protein>
    <recommendedName>
        <fullName evidence="5">BTB domain-containing protein</fullName>
    </recommendedName>
</protein>
<dbReference type="Proteomes" id="UP000615446">
    <property type="component" value="Unassembled WGS sequence"/>
</dbReference>
<dbReference type="Pfam" id="PF07534">
    <property type="entry name" value="TLD"/>
    <property type="match status" value="1"/>
</dbReference>
<evidence type="ECO:0000313" key="4">
    <source>
        <dbReference type="Proteomes" id="UP000615446"/>
    </source>
</evidence>
<feature type="domain" description="BTB" evidence="1">
    <location>
        <begin position="24"/>
        <end position="98"/>
    </location>
</feature>
<dbReference type="Pfam" id="PF00651">
    <property type="entry name" value="BTB"/>
    <property type="match status" value="1"/>
</dbReference>
<dbReference type="InterPro" id="IPR051481">
    <property type="entry name" value="BTB-POZ/Galectin-3-binding"/>
</dbReference>
<accession>A0A8H3M3P3</accession>
<evidence type="ECO:0008006" key="5">
    <source>
        <dbReference type="Google" id="ProtNLM"/>
    </source>
</evidence>